<protein>
    <submittedName>
        <fullName evidence="2">Uncharacterized protein</fullName>
    </submittedName>
</protein>
<evidence type="ECO:0000313" key="2">
    <source>
        <dbReference type="EMBL" id="QGW27283.1"/>
    </source>
</evidence>
<dbReference type="Pfam" id="PF26622">
    <property type="entry name" value="DUF8199"/>
    <property type="match status" value="1"/>
</dbReference>
<dbReference type="KEGG" id="fls:GLV81_03415"/>
<dbReference type="AlphaFoldDB" id="A0A6I6G733"/>
<evidence type="ECO:0000256" key="1">
    <source>
        <dbReference type="SAM" id="SignalP"/>
    </source>
</evidence>
<dbReference type="Proteomes" id="UP000426027">
    <property type="component" value="Chromosome"/>
</dbReference>
<feature type="chain" id="PRO_5026144655" evidence="1">
    <location>
        <begin position="20"/>
        <end position="129"/>
    </location>
</feature>
<gene>
    <name evidence="2" type="ORF">GLV81_03415</name>
</gene>
<evidence type="ECO:0000313" key="3">
    <source>
        <dbReference type="Proteomes" id="UP000426027"/>
    </source>
</evidence>
<dbReference type="InterPro" id="IPR058060">
    <property type="entry name" value="HYC_CC_PP"/>
</dbReference>
<dbReference type="InterPro" id="IPR058512">
    <property type="entry name" value="DUF8199"/>
</dbReference>
<dbReference type="RefSeq" id="WP_157476895.1">
    <property type="nucleotide sequence ID" value="NZ_CP046566.1"/>
</dbReference>
<dbReference type="NCBIfam" id="NF047658">
    <property type="entry name" value="HYC_CC_PP"/>
    <property type="match status" value="1"/>
</dbReference>
<proteinExistence type="predicted"/>
<feature type="signal peptide" evidence="1">
    <location>
        <begin position="1"/>
        <end position="19"/>
    </location>
</feature>
<reference evidence="2 3" key="1">
    <citation type="submission" date="2019-11" db="EMBL/GenBank/DDBJ databases">
        <authorList>
            <person name="Im W.T."/>
        </authorList>
    </citation>
    <scope>NUCLEOTIDE SEQUENCE [LARGE SCALE GENOMIC DNA]</scope>
    <source>
        <strain evidence="2 3">SB-02</strain>
    </source>
</reference>
<keyword evidence="1" id="KW-0732">Signal</keyword>
<keyword evidence="3" id="KW-1185">Reference proteome</keyword>
<accession>A0A6I6G733</accession>
<organism evidence="2 3">
    <name type="scientific">Phnomibacter ginsenosidimutans</name>
    <dbReference type="NCBI Taxonomy" id="2676868"/>
    <lineage>
        <taxon>Bacteria</taxon>
        <taxon>Pseudomonadati</taxon>
        <taxon>Bacteroidota</taxon>
        <taxon>Chitinophagia</taxon>
        <taxon>Chitinophagales</taxon>
        <taxon>Chitinophagaceae</taxon>
        <taxon>Phnomibacter</taxon>
    </lineage>
</organism>
<dbReference type="EMBL" id="CP046566">
    <property type="protein sequence ID" value="QGW27283.1"/>
    <property type="molecule type" value="Genomic_DNA"/>
</dbReference>
<name>A0A6I6G733_9BACT</name>
<sequence>MKKLLTILLLSLYGLSVSGMSVHLHYCCGKVAGMSIGYEKQSEKGCKHGMKKTMPGCCIDDQVSIDTDDNQGSAHTVAVPEVPVAFVEQYFATVTVPVYNSHEPTNAAIRGSPPLHSVPLYLANCVFRN</sequence>